<dbReference type="Gene3D" id="2.160.20.10">
    <property type="entry name" value="Single-stranded right-handed beta-helix, Pectin lyase-like"/>
    <property type="match status" value="2"/>
</dbReference>
<evidence type="ECO:0000313" key="5">
    <source>
        <dbReference type="Proteomes" id="UP001150904"/>
    </source>
</evidence>
<evidence type="ECO:0000313" key="4">
    <source>
        <dbReference type="EMBL" id="KAJ5211430.1"/>
    </source>
</evidence>
<dbReference type="InterPro" id="IPR012334">
    <property type="entry name" value="Pectin_lyas_fold"/>
</dbReference>
<gene>
    <name evidence="4" type="ORF">N7498_003076</name>
</gene>
<dbReference type="Proteomes" id="UP001150904">
    <property type="component" value="Unassembled WGS sequence"/>
</dbReference>
<feature type="signal peptide" evidence="2">
    <location>
        <begin position="1"/>
        <end position="24"/>
    </location>
</feature>
<feature type="chain" id="PRO_5040764385" evidence="2">
    <location>
        <begin position="25"/>
        <end position="1321"/>
    </location>
</feature>
<sequence length="1321" mass="143794">MVALFPKNLTLLLFLFYLLSLIAAATHRADAPFHLWHQRRALANHASSSYINASRTLNVSRSALEQAQNLVASAIAQQSKYNAYRVADPKRNTYKTRRSGEASSKRKRSGEPMAPVLDGMLRTAAALLAEHHALQQLSNGTLHKSYSQLTKMPNGLTGTKRDTSSSYWPSLVDHGVPPMGWDSSYPVYRDVTDPRFGAKGDGVTDDTDAINAAIAYGGSCEEGCESSSTKGIFVYFPPGTYLISSPIDASYYSQLVGDANDLPVIKTSPSFIGLGAIQSDVYIPNDNGDEWYIEQSNFYRQVRNFIIDIEETTTAYAAGLHWQVAQATSLTNVYITASDDSKTTQMGIYTENGSGGFMSGCVISGGQYGIYGGNQQYTVRDFSIASQTTANICLIWDWGWTWAGMYLSSAPVGISLINPADPSGQQAGSTYILDSLFDETPIAIQANFEQSSILNTSIITLDNVGVNAVDTIISFSDGSSLDLANRDLDFVIIGNVKDQSSQSFGSYSVSVQTPPDTLLADPPDMIIYRDNYFYKSRPQYQTLSVDDIVSVTDHGATGDGSTDDTAAIVAALALATTDNLIYFPPGSYLITETIVIPPNARITGQVWSQLVASGDHFADMTDPKPMIQVGNAGDMGTVEISDILFTSIGELPGLILVEWNVKAETQGSVGIWDSHFRVGGAYGSKLQVAECPASASIESACVAASMILHMTEGSNGYFENMWLWVADHDIDDPDNTQINVAVARGFLLESTSGPTWMYGTASEHSILYQYNFVNATNTFAGMIQTESPYFQATDSTESPGPFNASVGLFTNDPTFPDSTCNATAELCDIAWAVIMKDNTNLTVAGAGLYSWYDNYKEECVDTQNCQQRLVLDAGDNGGLYFWNLITIGSVEMISNTADNDIILAKDNTQGLRHPFWSALAGYLDDYQPQILSCPDNSIDPACLSTWKCDLSQTYTTVDSLNVAASDYPNQCMPYYALGTLYYTLNNTMANYTSTNVDYDKYFGYYQEYVRDMVPDALNEFMAASTPSQPEGGAGNKYFDCTCSLYGPTSTQQCPFRYSQLLGALMFTMTYTLKDADGFYSELESTYGIDKTWVKFGDTGGPVHQIGHCRPGECSSGTDYRYINIPQAVSSHKIDVSNPKDIITTALPSVRKLKNNIMARSIQLNLGGWNGASQDLLETFSLPVFMLQQAVTSMANVKEIGKKQAKKDKIKLILEILGIAFAFVPFLDDISPELEILDGVFETVAAAGNVALSIQSIISDPASAPMVLLDLVAGGGLRDDENFAKAAAARRALTADDLESIGKDFKAEDDKFEDLTKITCEI</sequence>
<dbReference type="EMBL" id="JAPQKR010000008">
    <property type="protein sequence ID" value="KAJ5211430.1"/>
    <property type="molecule type" value="Genomic_DNA"/>
</dbReference>
<feature type="region of interest" description="Disordered" evidence="1">
    <location>
        <begin position="86"/>
        <end position="114"/>
    </location>
</feature>
<feature type="domain" description="Rhamnogalacturonase A/B/Epimerase-like pectate lyase" evidence="3">
    <location>
        <begin position="191"/>
        <end position="414"/>
    </location>
</feature>
<dbReference type="GeneID" id="83177439"/>
<dbReference type="InterPro" id="IPR024535">
    <property type="entry name" value="RHGA/B-epi-like_pectate_lyase"/>
</dbReference>
<dbReference type="FunFam" id="2.160.20.10:FF:000049">
    <property type="entry name" value="Putative exo-beta-1,3-glucanase"/>
    <property type="match status" value="1"/>
</dbReference>
<reference evidence="4" key="2">
    <citation type="journal article" date="2023" name="IMA Fungus">
        <title>Comparative genomic study of the Penicillium genus elucidates a diverse pangenome and 15 lateral gene transfer events.</title>
        <authorList>
            <person name="Petersen C."/>
            <person name="Sorensen T."/>
            <person name="Nielsen M.R."/>
            <person name="Sondergaard T.E."/>
            <person name="Sorensen J.L."/>
            <person name="Fitzpatrick D.A."/>
            <person name="Frisvad J.C."/>
            <person name="Nielsen K.L."/>
        </authorList>
    </citation>
    <scope>NUCLEOTIDE SEQUENCE</scope>
    <source>
        <strain evidence="4">IBT 15544</strain>
    </source>
</reference>
<feature type="domain" description="Rhamnogalacturonase A/B/Epimerase-like pectate lyase" evidence="3">
    <location>
        <begin position="548"/>
        <end position="605"/>
    </location>
</feature>
<keyword evidence="5" id="KW-1185">Reference proteome</keyword>
<organism evidence="4 5">
    <name type="scientific">Penicillium cinerascens</name>
    <dbReference type="NCBI Taxonomy" id="70096"/>
    <lineage>
        <taxon>Eukaryota</taxon>
        <taxon>Fungi</taxon>
        <taxon>Dikarya</taxon>
        <taxon>Ascomycota</taxon>
        <taxon>Pezizomycotina</taxon>
        <taxon>Eurotiomycetes</taxon>
        <taxon>Eurotiomycetidae</taxon>
        <taxon>Eurotiales</taxon>
        <taxon>Aspergillaceae</taxon>
        <taxon>Penicillium</taxon>
    </lineage>
</organism>
<dbReference type="RefSeq" id="XP_058309600.1">
    <property type="nucleotide sequence ID" value="XM_058450138.1"/>
</dbReference>
<evidence type="ECO:0000256" key="2">
    <source>
        <dbReference type="SAM" id="SignalP"/>
    </source>
</evidence>
<evidence type="ECO:0000256" key="1">
    <source>
        <dbReference type="SAM" id="MobiDB-lite"/>
    </source>
</evidence>
<dbReference type="InterPro" id="IPR039279">
    <property type="entry name" value="QRT3-like"/>
</dbReference>
<comment type="caution">
    <text evidence="4">The sequence shown here is derived from an EMBL/GenBank/DDBJ whole genome shotgun (WGS) entry which is preliminary data.</text>
</comment>
<evidence type="ECO:0000259" key="3">
    <source>
        <dbReference type="Pfam" id="PF12708"/>
    </source>
</evidence>
<protein>
    <submittedName>
        <fullName evidence="4">Exo-1-3-beta-D-glucanase</fullName>
    </submittedName>
</protein>
<dbReference type="PANTHER" id="PTHR33928:SF2">
    <property type="entry name" value="PECTATE LYASE SUPERFAMILY PROTEIN DOMAIN-CONTAINING PROTEIN-RELATED"/>
    <property type="match status" value="1"/>
</dbReference>
<dbReference type="Pfam" id="PF12708">
    <property type="entry name" value="Pect-lyase_RHGA_epim"/>
    <property type="match status" value="2"/>
</dbReference>
<name>A0A9W9T7H6_9EURO</name>
<dbReference type="PANTHER" id="PTHR33928">
    <property type="entry name" value="POLYGALACTURONASE QRT3"/>
    <property type="match status" value="1"/>
</dbReference>
<dbReference type="GO" id="GO:0004650">
    <property type="term" value="F:polygalacturonase activity"/>
    <property type="evidence" value="ECO:0007669"/>
    <property type="project" value="InterPro"/>
</dbReference>
<dbReference type="CDD" id="cd23668">
    <property type="entry name" value="GH55_beta13glucanase-like"/>
    <property type="match status" value="1"/>
</dbReference>
<reference evidence="4" key="1">
    <citation type="submission" date="2022-12" db="EMBL/GenBank/DDBJ databases">
        <authorList>
            <person name="Petersen C."/>
        </authorList>
    </citation>
    <scope>NUCLEOTIDE SEQUENCE</scope>
    <source>
        <strain evidence="4">IBT 15544</strain>
    </source>
</reference>
<dbReference type="SUPFAM" id="SSF51126">
    <property type="entry name" value="Pectin lyase-like"/>
    <property type="match status" value="2"/>
</dbReference>
<dbReference type="InterPro" id="IPR011050">
    <property type="entry name" value="Pectin_lyase_fold/virulence"/>
</dbReference>
<dbReference type="OrthoDB" id="1046782at2759"/>
<keyword evidence="2" id="KW-0732">Signal</keyword>
<proteinExistence type="predicted"/>
<accession>A0A9W9T7H6</accession>